<dbReference type="Gene3D" id="3.80.10.10">
    <property type="entry name" value="Ribonuclease Inhibitor"/>
    <property type="match status" value="1"/>
</dbReference>
<dbReference type="EMBL" id="JACEFO010001605">
    <property type="protein sequence ID" value="KAF8732309.1"/>
    <property type="molecule type" value="Genomic_DNA"/>
</dbReference>
<evidence type="ECO:0000256" key="3">
    <source>
        <dbReference type="ARBA" id="ARBA00022737"/>
    </source>
</evidence>
<dbReference type="GO" id="GO:0042742">
    <property type="term" value="P:defense response to bacterium"/>
    <property type="evidence" value="ECO:0007669"/>
    <property type="project" value="UniProtKB-ARBA"/>
</dbReference>
<feature type="domain" description="Disease resistance R13L4/SHOC-2-like LRR" evidence="10">
    <location>
        <begin position="72"/>
        <end position="223"/>
    </location>
</feature>
<dbReference type="PANTHER" id="PTHR23155:SF1116">
    <property type="entry name" value="OS12G0273300 PROTEIN"/>
    <property type="match status" value="1"/>
</dbReference>
<evidence type="ECO:0000256" key="5">
    <source>
        <dbReference type="ARBA" id="ARBA00022821"/>
    </source>
</evidence>
<dbReference type="Proteomes" id="UP000636709">
    <property type="component" value="Unassembled WGS sequence"/>
</dbReference>
<organism evidence="11 12">
    <name type="scientific">Digitaria exilis</name>
    <dbReference type="NCBI Taxonomy" id="1010633"/>
    <lineage>
        <taxon>Eukaryota</taxon>
        <taxon>Viridiplantae</taxon>
        <taxon>Streptophyta</taxon>
        <taxon>Embryophyta</taxon>
        <taxon>Tracheophyta</taxon>
        <taxon>Spermatophyta</taxon>
        <taxon>Magnoliopsida</taxon>
        <taxon>Liliopsida</taxon>
        <taxon>Poales</taxon>
        <taxon>Poaceae</taxon>
        <taxon>PACMAD clade</taxon>
        <taxon>Panicoideae</taxon>
        <taxon>Panicodae</taxon>
        <taxon>Paniceae</taxon>
        <taxon>Anthephorinae</taxon>
        <taxon>Digitaria</taxon>
    </lineage>
</organism>
<name>A0A835F9G8_9POAL</name>
<dbReference type="GO" id="GO:0009626">
    <property type="term" value="P:plant-type hypersensitive response"/>
    <property type="evidence" value="ECO:0007669"/>
    <property type="project" value="UniProtKB-ARBA"/>
</dbReference>
<dbReference type="InterPro" id="IPR002182">
    <property type="entry name" value="NB-ARC"/>
</dbReference>
<dbReference type="InterPro" id="IPR027417">
    <property type="entry name" value="P-loop_NTPase"/>
</dbReference>
<dbReference type="InterPro" id="IPR042197">
    <property type="entry name" value="Apaf_helical"/>
</dbReference>
<feature type="domain" description="Disease resistance protein winged helix" evidence="9">
    <location>
        <begin position="662"/>
        <end position="731"/>
    </location>
</feature>
<evidence type="ECO:0000256" key="1">
    <source>
        <dbReference type="ARBA" id="ARBA00008894"/>
    </source>
</evidence>
<feature type="domain" description="Disease resistance protein winged helix" evidence="9">
    <location>
        <begin position="6"/>
        <end position="41"/>
    </location>
</feature>
<dbReference type="Gene3D" id="1.10.8.430">
    <property type="entry name" value="Helical domain of apoptotic protease-activating factors"/>
    <property type="match status" value="1"/>
</dbReference>
<evidence type="ECO:0000256" key="2">
    <source>
        <dbReference type="ARBA" id="ARBA00022614"/>
    </source>
</evidence>
<dbReference type="InterPro" id="IPR041118">
    <property type="entry name" value="Rx_N"/>
</dbReference>
<dbReference type="Gene3D" id="1.10.10.10">
    <property type="entry name" value="Winged helix-like DNA-binding domain superfamily/Winged helix DNA-binding domain"/>
    <property type="match status" value="1"/>
</dbReference>
<dbReference type="FunFam" id="1.10.10.10:FF:000322">
    <property type="entry name" value="Probable disease resistance protein At1g63360"/>
    <property type="match status" value="1"/>
</dbReference>
<keyword evidence="3" id="KW-0677">Repeat</keyword>
<dbReference type="InterPro" id="IPR058922">
    <property type="entry name" value="WHD_DRP"/>
</dbReference>
<dbReference type="PANTHER" id="PTHR23155">
    <property type="entry name" value="DISEASE RESISTANCE PROTEIN RP"/>
    <property type="match status" value="1"/>
</dbReference>
<dbReference type="PRINTS" id="PR00364">
    <property type="entry name" value="DISEASERSIST"/>
</dbReference>
<comment type="caution">
    <text evidence="11">The sequence shown here is derived from an EMBL/GenBank/DDBJ whole genome shotgun (WGS) entry which is preliminary data.</text>
</comment>
<keyword evidence="12" id="KW-1185">Reference proteome</keyword>
<feature type="domain" description="NB-ARC" evidence="7">
    <location>
        <begin position="423"/>
        <end position="568"/>
    </location>
</feature>
<proteinExistence type="inferred from homology"/>
<keyword evidence="6" id="KW-0175">Coiled coil</keyword>
<dbReference type="FunFam" id="3.40.50.300:FF:001091">
    <property type="entry name" value="Probable disease resistance protein At1g61300"/>
    <property type="match status" value="1"/>
</dbReference>
<evidence type="ECO:0000259" key="9">
    <source>
        <dbReference type="Pfam" id="PF23559"/>
    </source>
</evidence>
<evidence type="ECO:0000313" key="11">
    <source>
        <dbReference type="EMBL" id="KAF8732309.1"/>
    </source>
</evidence>
<gene>
    <name evidence="11" type="ORF">HU200_016292</name>
</gene>
<dbReference type="SUPFAM" id="SSF52047">
    <property type="entry name" value="RNI-like"/>
    <property type="match status" value="1"/>
</dbReference>
<evidence type="ECO:0000256" key="6">
    <source>
        <dbReference type="ARBA" id="ARBA00023054"/>
    </source>
</evidence>
<keyword evidence="5" id="KW-0611">Plant defense</keyword>
<evidence type="ECO:0000256" key="4">
    <source>
        <dbReference type="ARBA" id="ARBA00022741"/>
    </source>
</evidence>
<dbReference type="SUPFAM" id="SSF52540">
    <property type="entry name" value="P-loop containing nucleoside triphosphate hydrolases"/>
    <property type="match status" value="1"/>
</dbReference>
<dbReference type="Gene3D" id="3.40.50.300">
    <property type="entry name" value="P-loop containing nucleotide triphosphate hydrolases"/>
    <property type="match status" value="1"/>
</dbReference>
<feature type="domain" description="Disease resistance N-terminal" evidence="8">
    <location>
        <begin position="231"/>
        <end position="315"/>
    </location>
</feature>
<dbReference type="Pfam" id="PF23559">
    <property type="entry name" value="WHD_DRP"/>
    <property type="match status" value="2"/>
</dbReference>
<evidence type="ECO:0000259" key="8">
    <source>
        <dbReference type="Pfam" id="PF18052"/>
    </source>
</evidence>
<keyword evidence="2" id="KW-0433">Leucine-rich repeat</keyword>
<dbReference type="InterPro" id="IPR036388">
    <property type="entry name" value="WH-like_DNA-bd_sf"/>
</dbReference>
<feature type="domain" description="Disease resistance R13L4/SHOC-2-like LRR" evidence="10">
    <location>
        <begin position="781"/>
        <end position="1183"/>
    </location>
</feature>
<dbReference type="InterPro" id="IPR032675">
    <property type="entry name" value="LRR_dom_sf"/>
</dbReference>
<dbReference type="Pfam" id="PF00931">
    <property type="entry name" value="NB-ARC"/>
    <property type="match status" value="1"/>
</dbReference>
<protein>
    <submittedName>
        <fullName evidence="11">Uncharacterized protein</fullName>
    </submittedName>
</protein>
<evidence type="ECO:0000313" key="12">
    <source>
        <dbReference type="Proteomes" id="UP000636709"/>
    </source>
</evidence>
<dbReference type="Pfam" id="PF18052">
    <property type="entry name" value="Rx_N"/>
    <property type="match status" value="1"/>
</dbReference>
<dbReference type="Pfam" id="PF23598">
    <property type="entry name" value="LRR_14"/>
    <property type="match status" value="2"/>
</dbReference>
<dbReference type="InterPro" id="IPR038005">
    <property type="entry name" value="RX-like_CC"/>
</dbReference>
<dbReference type="InterPro" id="IPR044974">
    <property type="entry name" value="Disease_R_plants"/>
</dbReference>
<sequence>MYLSGFPEDYINDKNSLIWRWIAEDFVHKKPNIGIFEVGESFKLLRVLDLEDVYMKSWHNNAKHLGSLLQLRFPSCINPSCFTYLSHLELNVNDLDEQSMQLLAQLPELRHLELSTKSTVTVTYIATDGCFQKLRVCRFYSSVVLFVLNEDSSVSFTLWNGRDDAVVFGSRKTDGSSKALSVMPSLEELLFNVNRFSTRKCAGHYGNLGLEYLTALKEVTVVAAMDLVAGAMGNLAPKLLQLLQDEYKLQKGLRAEVKSLAQELESTHVALCKVAQVPTDQLDPQVKLWAREVREASYDMEDVLDTFLVRVDDGGDDHRCADVDQGRFERLKEKIGKLFSLSKLKARHDIASAIKDIKKQIQEVAERRDRCEVNEIVAKPVASSIIDPRLEAMYKEVSQLVGIEGAMGELISLLSLERDRASNEKLKIVSIVGIGGLGKTTVAKAVYDRLKSDFNCGAFVPVGRNPDLKKVFRDILIDLDKRKYSDANMLIWDERQLIDELRHFLGSNRFLIVIDDVWETQSWETIKFAFVENRRGSRIISTTRKLEVTSGEFYKLQPLSDNNSKKLFYTRIIGGEDKCADNQVDEVSNKILKKCGGIPLAIITMASLLVGKSRGEWLELCNSIGFHDKDIERVDRTMKILSLSYYDLPCHLRTCLLYLSAFPEDYTIDKNSLIWRWIAEDFVRKKPNIRLFEVGEGYFNDLVNRSMIQAVESQCKGIIDGCRVHDMVLDLLRSLAREENFVGVLLGNDESTFSISSKRRLSHQKSALDAHLDNHNKEMQKVRSFVAYRCCDDKEISFQSFKLLRVLDLEYVYMKSWHNAKYLGSLLHLRYLGLKRTTIPELPKEIGALKFLQTLDLVRNFYIKELPLSVGQLTQLVCLRAWGALDWRTSMPSGMIKKLTSLEELVIQCSEKCGKYHEGQFKELGSLTELRVLTIKIIDMNWIMLSDLLDSVGNLHKLKSLKLEDQNVCSSLSDQAFNTVPLALPQHLRHLLVGVYWFSSLCWCINLSSLINLSHLELRVDSMDEHTMQILARLPELRHLALSTKSAVTVTNIATDGCFQKLRVCRFYSSVVLFVLNEDSSVSFTLWKRRFGGSIVFGSMKKDECRRAPAVMPNLQELLFNVDRFYMMKCAGNYGNLGLEYLTSLKEVTVSIDCDFCPSEAKVIEAEAGLRHAISIHPNHPTLILRRFNEHRLRKSSVHL</sequence>
<dbReference type="CDD" id="cd14798">
    <property type="entry name" value="RX-CC_like"/>
    <property type="match status" value="1"/>
</dbReference>
<accession>A0A835F9G8</accession>
<dbReference type="AlphaFoldDB" id="A0A835F9G8"/>
<comment type="similarity">
    <text evidence="1">Belongs to the disease resistance NB-LRR family.</text>
</comment>
<dbReference type="GO" id="GO:0002758">
    <property type="term" value="P:innate immune response-activating signaling pathway"/>
    <property type="evidence" value="ECO:0007669"/>
    <property type="project" value="UniProtKB-ARBA"/>
</dbReference>
<evidence type="ECO:0000259" key="10">
    <source>
        <dbReference type="Pfam" id="PF23598"/>
    </source>
</evidence>
<evidence type="ECO:0000259" key="7">
    <source>
        <dbReference type="Pfam" id="PF00931"/>
    </source>
</evidence>
<dbReference type="InterPro" id="IPR055414">
    <property type="entry name" value="LRR_R13L4/SHOC2-like"/>
</dbReference>
<reference evidence="11" key="1">
    <citation type="submission" date="2020-07" db="EMBL/GenBank/DDBJ databases">
        <title>Genome sequence and genetic diversity analysis of an under-domesticated orphan crop, white fonio (Digitaria exilis).</title>
        <authorList>
            <person name="Bennetzen J.L."/>
            <person name="Chen S."/>
            <person name="Ma X."/>
            <person name="Wang X."/>
            <person name="Yssel A.E.J."/>
            <person name="Chaluvadi S.R."/>
            <person name="Johnson M."/>
            <person name="Gangashetty P."/>
            <person name="Hamidou F."/>
            <person name="Sanogo M.D."/>
            <person name="Zwaenepoel A."/>
            <person name="Wallace J."/>
            <person name="Van De Peer Y."/>
            <person name="Van Deynze A."/>
        </authorList>
    </citation>
    <scope>NUCLEOTIDE SEQUENCE</scope>
    <source>
        <tissue evidence="11">Leaves</tissue>
    </source>
</reference>
<dbReference type="Gene3D" id="1.20.5.4130">
    <property type="match status" value="1"/>
</dbReference>
<dbReference type="SUPFAM" id="SSF52058">
    <property type="entry name" value="L domain-like"/>
    <property type="match status" value="1"/>
</dbReference>
<dbReference type="GO" id="GO:0043531">
    <property type="term" value="F:ADP binding"/>
    <property type="evidence" value="ECO:0007669"/>
    <property type="project" value="InterPro"/>
</dbReference>
<keyword evidence="4" id="KW-0547">Nucleotide-binding</keyword>